<protein>
    <submittedName>
        <fullName evidence="3">Alpha/beta hydrolase</fullName>
    </submittedName>
</protein>
<gene>
    <name evidence="3" type="ORF">BJP25_29690</name>
</gene>
<reference evidence="3 4" key="1">
    <citation type="submission" date="2016-10" db="EMBL/GenBank/DDBJ databases">
        <title>The Draft Genome Sequence of Actinokineospora bangkokensis 44EHWT reveals the biosynthetic pathway of antifungal compounds Thailandins with unusual extender unit butylmalonyl-CoA.</title>
        <authorList>
            <person name="Greule A."/>
            <person name="Intra B."/>
            <person name="Flemming S."/>
            <person name="Rommel M.G."/>
            <person name="Panbangred W."/>
            <person name="Bechthold A."/>
        </authorList>
    </citation>
    <scope>NUCLEOTIDE SEQUENCE [LARGE SCALE GENOMIC DNA]</scope>
    <source>
        <strain evidence="3 4">44EHW</strain>
    </source>
</reference>
<dbReference type="InterPro" id="IPR029058">
    <property type="entry name" value="AB_hydrolase_fold"/>
</dbReference>
<dbReference type="Gene3D" id="3.40.50.1820">
    <property type="entry name" value="alpha/beta hydrolase"/>
    <property type="match status" value="1"/>
</dbReference>
<dbReference type="GO" id="GO:0016787">
    <property type="term" value="F:hydrolase activity"/>
    <property type="evidence" value="ECO:0007669"/>
    <property type="project" value="UniProtKB-KW"/>
</dbReference>
<sequence>MRFTEVTGAGGVRLAVREAGDPARPTIAFVHGWAQSGEVWAHQLRDLAADFHLLAVDLRGHGRSAVPADGYGDTRVWADDLAAVLALAGGPATVVGWSYGGLVITDYLRHHGCAALSGIVLVGALTEIGRGRPGGATGPVMRAALPDVLSEDADVAVPAVLALTRGMTAGPAPDVQARVAATLAVPPAVRRALFTRDVGSGDVLADTRVPVVVAHGTEDAVVAPAAAEYALGKIPGASARWFPGVGHLPFAERADAFTRTVAALAGGRKE</sequence>
<dbReference type="InterPro" id="IPR050266">
    <property type="entry name" value="AB_hydrolase_sf"/>
</dbReference>
<dbReference type="EMBL" id="MKQR01000026">
    <property type="protein sequence ID" value="OLR90763.1"/>
    <property type="molecule type" value="Genomic_DNA"/>
</dbReference>
<comment type="caution">
    <text evidence="3">The sequence shown here is derived from an EMBL/GenBank/DDBJ whole genome shotgun (WGS) entry which is preliminary data.</text>
</comment>
<dbReference type="PRINTS" id="PR00111">
    <property type="entry name" value="ABHYDROLASE"/>
</dbReference>
<dbReference type="PANTHER" id="PTHR43798">
    <property type="entry name" value="MONOACYLGLYCEROL LIPASE"/>
    <property type="match status" value="1"/>
</dbReference>
<dbReference type="Proteomes" id="UP000186040">
    <property type="component" value="Unassembled WGS sequence"/>
</dbReference>
<accession>A0A1Q9LFG2</accession>
<feature type="domain" description="AB hydrolase-1" evidence="2">
    <location>
        <begin position="29"/>
        <end position="258"/>
    </location>
</feature>
<dbReference type="Pfam" id="PF12697">
    <property type="entry name" value="Abhydrolase_6"/>
    <property type="match status" value="1"/>
</dbReference>
<dbReference type="AlphaFoldDB" id="A0A1Q9LFG2"/>
<keyword evidence="1 3" id="KW-0378">Hydrolase</keyword>
<dbReference type="SUPFAM" id="SSF53474">
    <property type="entry name" value="alpha/beta-Hydrolases"/>
    <property type="match status" value="1"/>
</dbReference>
<evidence type="ECO:0000313" key="4">
    <source>
        <dbReference type="Proteomes" id="UP000186040"/>
    </source>
</evidence>
<dbReference type="InterPro" id="IPR000073">
    <property type="entry name" value="AB_hydrolase_1"/>
</dbReference>
<dbReference type="PANTHER" id="PTHR43798:SF31">
    <property type="entry name" value="AB HYDROLASE SUPERFAMILY PROTEIN YCLE"/>
    <property type="match status" value="1"/>
</dbReference>
<dbReference type="GO" id="GO:0016020">
    <property type="term" value="C:membrane"/>
    <property type="evidence" value="ECO:0007669"/>
    <property type="project" value="TreeGrafter"/>
</dbReference>
<evidence type="ECO:0000259" key="2">
    <source>
        <dbReference type="Pfam" id="PF12697"/>
    </source>
</evidence>
<keyword evidence="4" id="KW-1185">Reference proteome</keyword>
<dbReference type="STRING" id="1193682.BJP25_29690"/>
<evidence type="ECO:0000313" key="3">
    <source>
        <dbReference type="EMBL" id="OLR90763.1"/>
    </source>
</evidence>
<dbReference type="RefSeq" id="WP_075977433.1">
    <property type="nucleotide sequence ID" value="NZ_MKQR01000026.1"/>
</dbReference>
<organism evidence="3 4">
    <name type="scientific">Actinokineospora bangkokensis</name>
    <dbReference type="NCBI Taxonomy" id="1193682"/>
    <lineage>
        <taxon>Bacteria</taxon>
        <taxon>Bacillati</taxon>
        <taxon>Actinomycetota</taxon>
        <taxon>Actinomycetes</taxon>
        <taxon>Pseudonocardiales</taxon>
        <taxon>Pseudonocardiaceae</taxon>
        <taxon>Actinokineospora</taxon>
    </lineage>
</organism>
<name>A0A1Q9LFG2_9PSEU</name>
<proteinExistence type="predicted"/>
<evidence type="ECO:0000256" key="1">
    <source>
        <dbReference type="ARBA" id="ARBA00022801"/>
    </source>
</evidence>